<gene>
    <name evidence="2" type="ORF">SAMN05216474_0194</name>
</gene>
<sequence>MRFYYDNKLKLKDLNLQNQTEHHAHIDLGRAGKHIVTYEITYLGRKNYHSYEIQAKSNILYSVLILSGILACVIAILVDRLEVLYYLPFLILIEFIIVRAALRSKIRTDLDKLLEKQYA</sequence>
<name>A0A1I6XHP1_9FLAO</name>
<evidence type="ECO:0000313" key="3">
    <source>
        <dbReference type="Proteomes" id="UP000236454"/>
    </source>
</evidence>
<keyword evidence="3" id="KW-1185">Reference proteome</keyword>
<dbReference type="STRING" id="477690.SAMN05216474_0194"/>
<feature type="transmembrane region" description="Helical" evidence="1">
    <location>
        <begin position="59"/>
        <end position="78"/>
    </location>
</feature>
<evidence type="ECO:0000256" key="1">
    <source>
        <dbReference type="SAM" id="Phobius"/>
    </source>
</evidence>
<keyword evidence="1" id="KW-0472">Membrane</keyword>
<proteinExistence type="predicted"/>
<evidence type="ECO:0000313" key="2">
    <source>
        <dbReference type="EMBL" id="SFT37561.1"/>
    </source>
</evidence>
<keyword evidence="1" id="KW-1133">Transmembrane helix</keyword>
<feature type="transmembrane region" description="Helical" evidence="1">
    <location>
        <begin position="84"/>
        <end position="102"/>
    </location>
</feature>
<accession>A0A1I6XHP1</accession>
<reference evidence="2 3" key="1">
    <citation type="submission" date="2016-10" db="EMBL/GenBank/DDBJ databases">
        <authorList>
            <person name="de Groot N.N."/>
        </authorList>
    </citation>
    <scope>NUCLEOTIDE SEQUENCE [LARGE SCALE GENOMIC DNA]</scope>
    <source>
        <strain evidence="2 3">CGMCC 1.7005</strain>
    </source>
</reference>
<dbReference type="Proteomes" id="UP000236454">
    <property type="component" value="Unassembled WGS sequence"/>
</dbReference>
<dbReference type="RefSeq" id="WP_090245326.1">
    <property type="nucleotide sequence ID" value="NZ_FPAS01000001.1"/>
</dbReference>
<organism evidence="2 3">
    <name type="scientific">Lishizhenia tianjinensis</name>
    <dbReference type="NCBI Taxonomy" id="477690"/>
    <lineage>
        <taxon>Bacteria</taxon>
        <taxon>Pseudomonadati</taxon>
        <taxon>Bacteroidota</taxon>
        <taxon>Flavobacteriia</taxon>
        <taxon>Flavobacteriales</taxon>
        <taxon>Crocinitomicaceae</taxon>
        <taxon>Lishizhenia</taxon>
    </lineage>
</organism>
<keyword evidence="1" id="KW-0812">Transmembrane</keyword>
<dbReference type="EMBL" id="FPAS01000001">
    <property type="protein sequence ID" value="SFT37561.1"/>
    <property type="molecule type" value="Genomic_DNA"/>
</dbReference>
<protein>
    <submittedName>
        <fullName evidence="2">Uncharacterized protein</fullName>
    </submittedName>
</protein>
<dbReference type="AlphaFoldDB" id="A0A1I6XHP1"/>